<dbReference type="GO" id="GO:0009331">
    <property type="term" value="C:glycerol-3-phosphate dehydrogenase (FAD) complex"/>
    <property type="evidence" value="ECO:0007669"/>
    <property type="project" value="UniProtKB-UniRule"/>
</dbReference>
<evidence type="ECO:0000259" key="10">
    <source>
        <dbReference type="Pfam" id="PF01266"/>
    </source>
</evidence>
<evidence type="ECO:0000256" key="8">
    <source>
        <dbReference type="ARBA" id="ARBA00049055"/>
    </source>
</evidence>
<dbReference type="RefSeq" id="WP_120072093.1">
    <property type="nucleotide sequence ID" value="NZ_CP126113.1"/>
</dbReference>
<evidence type="ECO:0000313" key="12">
    <source>
        <dbReference type="EMBL" id="RWR11918.1"/>
    </source>
</evidence>
<dbReference type="SUPFAM" id="SSF54373">
    <property type="entry name" value="FAD-linked reductases, C-terminal domain"/>
    <property type="match status" value="1"/>
</dbReference>
<comment type="pathway">
    <text evidence="2">Polyol metabolism; glycerol degradation via glycerol kinase pathway; glycerone phosphate from sn-glycerol 3-phosphate (aerobic route): step 1/1.</text>
</comment>
<dbReference type="EC" id="1.1.5.3" evidence="9"/>
<keyword evidence="7 9" id="KW-0560">Oxidoreductase</keyword>
<dbReference type="GO" id="GO:0046168">
    <property type="term" value="P:glycerol-3-phosphate catabolic process"/>
    <property type="evidence" value="ECO:0007669"/>
    <property type="project" value="TreeGrafter"/>
</dbReference>
<dbReference type="GO" id="GO:0004368">
    <property type="term" value="F:glycerol-3-phosphate dehydrogenase (quinone) activity"/>
    <property type="evidence" value="ECO:0007669"/>
    <property type="project" value="UniProtKB-EC"/>
</dbReference>
<dbReference type="InterPro" id="IPR038299">
    <property type="entry name" value="DAO_C_sf"/>
</dbReference>
<dbReference type="InterPro" id="IPR006076">
    <property type="entry name" value="FAD-dep_OxRdtase"/>
</dbReference>
<organism evidence="12 13">
    <name type="scientific">Siminovitchia fortis</name>
    <dbReference type="NCBI Taxonomy" id="254758"/>
    <lineage>
        <taxon>Bacteria</taxon>
        <taxon>Bacillati</taxon>
        <taxon>Bacillota</taxon>
        <taxon>Bacilli</taxon>
        <taxon>Bacillales</taxon>
        <taxon>Bacillaceae</taxon>
        <taxon>Siminovitchia</taxon>
    </lineage>
</organism>
<dbReference type="PROSITE" id="PS00977">
    <property type="entry name" value="FAD_G3PDH_1"/>
    <property type="match status" value="1"/>
</dbReference>
<comment type="catalytic activity">
    <reaction evidence="8 9">
        <text>a quinone + sn-glycerol 3-phosphate = dihydroxyacetone phosphate + a quinol</text>
        <dbReference type="Rhea" id="RHEA:18977"/>
        <dbReference type="ChEBI" id="CHEBI:24646"/>
        <dbReference type="ChEBI" id="CHEBI:57597"/>
        <dbReference type="ChEBI" id="CHEBI:57642"/>
        <dbReference type="ChEBI" id="CHEBI:132124"/>
        <dbReference type="EC" id="1.1.5.3"/>
    </reaction>
</comment>
<dbReference type="Proteomes" id="UP000273811">
    <property type="component" value="Unassembled WGS sequence"/>
</dbReference>
<feature type="domain" description="Alpha-glycerophosphate oxidase C-terminal" evidence="11">
    <location>
        <begin position="403"/>
        <end position="520"/>
    </location>
</feature>
<keyword evidence="4 9" id="KW-0285">Flavoprotein</keyword>
<evidence type="ECO:0000256" key="7">
    <source>
        <dbReference type="ARBA" id="ARBA00023002"/>
    </source>
</evidence>
<dbReference type="UniPathway" id="UPA00618">
    <property type="reaction ID" value="UER00674"/>
</dbReference>
<dbReference type="Gene3D" id="1.10.8.870">
    <property type="entry name" value="Alpha-glycerophosphate oxidase, cap domain"/>
    <property type="match status" value="1"/>
</dbReference>
<evidence type="ECO:0000256" key="1">
    <source>
        <dbReference type="ARBA" id="ARBA00001974"/>
    </source>
</evidence>
<keyword evidence="6" id="KW-0274">FAD</keyword>
<evidence type="ECO:0000259" key="11">
    <source>
        <dbReference type="Pfam" id="PF16901"/>
    </source>
</evidence>
<reference evidence="12" key="1">
    <citation type="submission" date="2018-12" db="EMBL/GenBank/DDBJ databases">
        <authorList>
            <person name="Sun L."/>
            <person name="Chen Z."/>
        </authorList>
    </citation>
    <scope>NUCLEOTIDE SEQUENCE [LARGE SCALE GENOMIC DNA]</scope>
    <source>
        <strain evidence="12">DSM 16012</strain>
    </source>
</reference>
<sequence length="527" mass="59256">MRTFSFIERKRLLKRLGEKHYDVIIIGGGITGTGIALDCVTRGLKTLLVEMQDFAAGTSSRSTKLVHGGLRYLKQFEINMVAEVGKERAIVYENAPHVTHPEWMLLPIYKKGTFGKLSTSAGLRVYDFLAGVKKNEKRQMLSREETLAKEPLLKKDGLIGGGYYVEYRTDDARLTIEVAKKAFEKGADLLNYTKAEGFLYEGGKISGVKVRDVFTDKLYEATCQKVVNATGPWVEKIIEKDKKIKGKGLIHTKGVHIVIDSERFPLKQAVYFDTPDGRMVFAIPRDGKTYVGTTDTFFEGDLSNPPILEEDKEYLISCIQYMFPDLGINIDDIESGWSGVRPLIQEEGKGPSEISRKDEIWVSESGLITIAGGKLTGYRKMAETVTDMLAKLLDEDGIKSSPCITRKLRLSGGEFESPKEYELFIGRKSKELQEIGLCEEDARRIAAVYGTNADIVASMESLLLPDVELPLTIKLLVHYSIMHEMAITPEDLFIRRTGASLFNVNWVRKWEEPVTLYMKKCIDIITE</sequence>
<evidence type="ECO:0000256" key="4">
    <source>
        <dbReference type="ARBA" id="ARBA00022630"/>
    </source>
</evidence>
<evidence type="ECO:0000256" key="6">
    <source>
        <dbReference type="ARBA" id="ARBA00022827"/>
    </source>
</evidence>
<dbReference type="EMBL" id="QYTU02000013">
    <property type="protein sequence ID" value="RWR11918.1"/>
    <property type="molecule type" value="Genomic_DNA"/>
</dbReference>
<dbReference type="PROSITE" id="PS00978">
    <property type="entry name" value="FAD_G3PDH_2"/>
    <property type="match status" value="1"/>
</dbReference>
<dbReference type="Gene3D" id="3.50.50.60">
    <property type="entry name" value="FAD/NAD(P)-binding domain"/>
    <property type="match status" value="1"/>
</dbReference>
<dbReference type="GO" id="GO:0019563">
    <property type="term" value="P:glycerol catabolic process"/>
    <property type="evidence" value="ECO:0007669"/>
    <property type="project" value="UniProtKB-UniPathway"/>
</dbReference>
<dbReference type="Gene3D" id="3.30.9.10">
    <property type="entry name" value="D-Amino Acid Oxidase, subunit A, domain 2"/>
    <property type="match status" value="1"/>
</dbReference>
<keyword evidence="5" id="KW-0319">Glycerol metabolism</keyword>
<proteinExistence type="inferred from homology"/>
<dbReference type="PANTHER" id="PTHR11985">
    <property type="entry name" value="GLYCEROL-3-PHOSPHATE DEHYDROGENASE"/>
    <property type="match status" value="1"/>
</dbReference>
<dbReference type="PRINTS" id="PR01001">
    <property type="entry name" value="FADG3PDH"/>
</dbReference>
<evidence type="ECO:0000256" key="3">
    <source>
        <dbReference type="ARBA" id="ARBA00007330"/>
    </source>
</evidence>
<evidence type="ECO:0000256" key="9">
    <source>
        <dbReference type="RuleBase" id="RU361217"/>
    </source>
</evidence>
<dbReference type="AlphaFoldDB" id="A0A443IUY4"/>
<dbReference type="Pfam" id="PF16901">
    <property type="entry name" value="DAO_C"/>
    <property type="match status" value="1"/>
</dbReference>
<comment type="similarity">
    <text evidence="3 9">Belongs to the FAD-dependent glycerol-3-phosphate dehydrogenase family.</text>
</comment>
<dbReference type="InterPro" id="IPR000447">
    <property type="entry name" value="G3P_DH_FAD-dep"/>
</dbReference>
<comment type="caution">
    <text evidence="12">The sequence shown here is derived from an EMBL/GenBank/DDBJ whole genome shotgun (WGS) entry which is preliminary data.</text>
</comment>
<protein>
    <recommendedName>
        <fullName evidence="9">Glycerol-3-phosphate dehydrogenase</fullName>
        <ecNumber evidence="9">1.1.5.3</ecNumber>
    </recommendedName>
</protein>
<evidence type="ECO:0000256" key="2">
    <source>
        <dbReference type="ARBA" id="ARBA00004977"/>
    </source>
</evidence>
<dbReference type="InterPro" id="IPR031656">
    <property type="entry name" value="DAO_C"/>
</dbReference>
<dbReference type="PANTHER" id="PTHR11985:SF35">
    <property type="entry name" value="ANAEROBIC GLYCEROL-3-PHOSPHATE DEHYDROGENASE SUBUNIT A"/>
    <property type="match status" value="1"/>
</dbReference>
<evidence type="ECO:0000313" key="13">
    <source>
        <dbReference type="Proteomes" id="UP000273811"/>
    </source>
</evidence>
<gene>
    <name evidence="12" type="ORF">D4N35_007575</name>
</gene>
<keyword evidence="13" id="KW-1185">Reference proteome</keyword>
<dbReference type="Pfam" id="PF01266">
    <property type="entry name" value="DAO"/>
    <property type="match status" value="1"/>
</dbReference>
<comment type="cofactor">
    <cofactor evidence="1 9">
        <name>FAD</name>
        <dbReference type="ChEBI" id="CHEBI:57692"/>
    </cofactor>
</comment>
<dbReference type="OrthoDB" id="9766796at2"/>
<feature type="domain" description="FAD dependent oxidoreductase" evidence="10">
    <location>
        <begin position="22"/>
        <end position="376"/>
    </location>
</feature>
<name>A0A443IUY4_9BACI</name>
<dbReference type="SUPFAM" id="SSF51905">
    <property type="entry name" value="FAD/NAD(P)-binding domain"/>
    <property type="match status" value="1"/>
</dbReference>
<dbReference type="InterPro" id="IPR036188">
    <property type="entry name" value="FAD/NAD-bd_sf"/>
</dbReference>
<evidence type="ECO:0000256" key="5">
    <source>
        <dbReference type="ARBA" id="ARBA00022798"/>
    </source>
</evidence>
<accession>A0A443IUY4</accession>